<dbReference type="Proteomes" id="UP000054995">
    <property type="component" value="Unassembled WGS sequence"/>
</dbReference>
<proteinExistence type="predicted"/>
<evidence type="ECO:0000313" key="1">
    <source>
        <dbReference type="EMBL" id="KRY93352.1"/>
    </source>
</evidence>
<comment type="caution">
    <text evidence="1">The sequence shown here is derived from an EMBL/GenBank/DDBJ whole genome shotgun (WGS) entry which is preliminary data.</text>
</comment>
<gene>
    <name evidence="1" type="ORF">T4D_8491</name>
</gene>
<evidence type="ECO:0000313" key="2">
    <source>
        <dbReference type="Proteomes" id="UP000054995"/>
    </source>
</evidence>
<name>A0A0V1G4X5_TRIPS</name>
<organism evidence="1 2">
    <name type="scientific">Trichinella pseudospiralis</name>
    <name type="common">Parasitic roundworm</name>
    <dbReference type="NCBI Taxonomy" id="6337"/>
    <lineage>
        <taxon>Eukaryota</taxon>
        <taxon>Metazoa</taxon>
        <taxon>Ecdysozoa</taxon>
        <taxon>Nematoda</taxon>
        <taxon>Enoplea</taxon>
        <taxon>Dorylaimia</taxon>
        <taxon>Trichinellida</taxon>
        <taxon>Trichinellidae</taxon>
        <taxon>Trichinella</taxon>
    </lineage>
</organism>
<sequence length="64" mass="7550">MKINHSDMRAYEWSEMETILQSRIINSCSPINSFPKTIFHSSEKVFQTTPHNDEISIIKLPLKW</sequence>
<accession>A0A0V1G4X5</accession>
<reference evidence="1 2" key="1">
    <citation type="submission" date="2015-01" db="EMBL/GenBank/DDBJ databases">
        <title>Evolution of Trichinella species and genotypes.</title>
        <authorList>
            <person name="Korhonen P.K."/>
            <person name="Edoardo P."/>
            <person name="Giuseppe L.R."/>
            <person name="Gasser R.B."/>
        </authorList>
    </citation>
    <scope>NUCLEOTIDE SEQUENCE [LARGE SCALE GENOMIC DNA]</scope>
    <source>
        <strain evidence="1">ISS470</strain>
    </source>
</reference>
<dbReference type="EMBL" id="JYDT01000003">
    <property type="protein sequence ID" value="KRY93352.1"/>
    <property type="molecule type" value="Genomic_DNA"/>
</dbReference>
<protein>
    <submittedName>
        <fullName evidence="1">Uncharacterized protein</fullName>
    </submittedName>
</protein>
<keyword evidence="2" id="KW-1185">Reference proteome</keyword>